<evidence type="ECO:0000313" key="2">
    <source>
        <dbReference type="EMBL" id="MBW0522453.1"/>
    </source>
</evidence>
<evidence type="ECO:0000313" key="3">
    <source>
        <dbReference type="Proteomes" id="UP000765509"/>
    </source>
</evidence>
<dbReference type="Proteomes" id="UP000765509">
    <property type="component" value="Unassembled WGS sequence"/>
</dbReference>
<feature type="chain" id="PRO_5040272446" description="Secreted protein" evidence="1">
    <location>
        <begin position="26"/>
        <end position="174"/>
    </location>
</feature>
<proteinExistence type="predicted"/>
<comment type="caution">
    <text evidence="2">The sequence shown here is derived from an EMBL/GenBank/DDBJ whole genome shotgun (WGS) entry which is preliminary data.</text>
</comment>
<accession>A0A9Q3EJ97</accession>
<name>A0A9Q3EJ97_9BASI</name>
<keyword evidence="3" id="KW-1185">Reference proteome</keyword>
<organism evidence="2 3">
    <name type="scientific">Austropuccinia psidii MF-1</name>
    <dbReference type="NCBI Taxonomy" id="1389203"/>
    <lineage>
        <taxon>Eukaryota</taxon>
        <taxon>Fungi</taxon>
        <taxon>Dikarya</taxon>
        <taxon>Basidiomycota</taxon>
        <taxon>Pucciniomycotina</taxon>
        <taxon>Pucciniomycetes</taxon>
        <taxon>Pucciniales</taxon>
        <taxon>Sphaerophragmiaceae</taxon>
        <taxon>Austropuccinia</taxon>
    </lineage>
</organism>
<reference evidence="2" key="1">
    <citation type="submission" date="2021-03" db="EMBL/GenBank/DDBJ databases">
        <title>Draft genome sequence of rust myrtle Austropuccinia psidii MF-1, a brazilian biotype.</title>
        <authorList>
            <person name="Quecine M.C."/>
            <person name="Pachon D.M.R."/>
            <person name="Bonatelli M.L."/>
            <person name="Correr F.H."/>
            <person name="Franceschini L.M."/>
            <person name="Leite T.F."/>
            <person name="Margarido G.R.A."/>
            <person name="Almeida C.A."/>
            <person name="Ferrarezi J.A."/>
            <person name="Labate C.A."/>
        </authorList>
    </citation>
    <scope>NUCLEOTIDE SEQUENCE</scope>
    <source>
        <strain evidence="2">MF-1</strain>
    </source>
</reference>
<evidence type="ECO:0008006" key="4">
    <source>
        <dbReference type="Google" id="ProtNLM"/>
    </source>
</evidence>
<dbReference type="AlphaFoldDB" id="A0A9Q3EJ97"/>
<keyword evidence="1" id="KW-0732">Signal</keyword>
<protein>
    <recommendedName>
        <fullName evidence="4">Secreted protein</fullName>
    </recommendedName>
</protein>
<gene>
    <name evidence="2" type="ORF">O181_062168</name>
</gene>
<feature type="signal peptide" evidence="1">
    <location>
        <begin position="1"/>
        <end position="25"/>
    </location>
</feature>
<sequence>MFIFEYMMLVVAVSTMTLFSFSIEAGKSSSTVTYCTNQDGEYNSCSHCQKIENGVFALGCILVPGELKKGEKFNETRVVERRSLSEEGTKQKCDWYLAETDQNGKPVTNGKICEQKPSSRTLRFRKAHVLFLSHLKKVCHQTTQTFKEYSCKELATETVCTGCSQPVVIASVNS</sequence>
<dbReference type="EMBL" id="AVOT02029555">
    <property type="protein sequence ID" value="MBW0522453.1"/>
    <property type="molecule type" value="Genomic_DNA"/>
</dbReference>
<evidence type="ECO:0000256" key="1">
    <source>
        <dbReference type="SAM" id="SignalP"/>
    </source>
</evidence>